<evidence type="ECO:0000256" key="2">
    <source>
        <dbReference type="ARBA" id="ARBA00004496"/>
    </source>
</evidence>
<evidence type="ECO:0000256" key="11">
    <source>
        <dbReference type="ARBA" id="ARBA00022741"/>
    </source>
</evidence>
<dbReference type="InterPro" id="IPR005904">
    <property type="entry name" value="Hxn_phspho_trans"/>
</dbReference>
<evidence type="ECO:0000313" key="17">
    <source>
        <dbReference type="EMBL" id="SFW61348.1"/>
    </source>
</evidence>
<evidence type="ECO:0000256" key="13">
    <source>
        <dbReference type="ARBA" id="ARBA00048811"/>
    </source>
</evidence>
<comment type="subcellular location">
    <subcellularLocation>
        <location evidence="2 15">Cytoplasm</location>
    </subcellularLocation>
</comment>
<reference evidence="18" key="1">
    <citation type="submission" date="2016-11" db="EMBL/GenBank/DDBJ databases">
        <authorList>
            <person name="Jaros S."/>
            <person name="Januszkiewicz K."/>
            <person name="Wedrychowicz H."/>
        </authorList>
    </citation>
    <scope>NUCLEOTIDE SEQUENCE [LARGE SCALE GENOMIC DNA]</scope>
    <source>
        <strain evidence="18">DSM 7057</strain>
    </source>
</reference>
<dbReference type="GO" id="GO:0052657">
    <property type="term" value="F:guanine phosphoribosyltransferase activity"/>
    <property type="evidence" value="ECO:0007669"/>
    <property type="project" value="UniProtKB-ARBA"/>
</dbReference>
<dbReference type="GO" id="GO:0032263">
    <property type="term" value="P:GMP salvage"/>
    <property type="evidence" value="ECO:0007669"/>
    <property type="project" value="TreeGrafter"/>
</dbReference>
<dbReference type="EC" id="2.4.2.8" evidence="5 15"/>
<evidence type="ECO:0000256" key="3">
    <source>
        <dbReference type="ARBA" id="ARBA00004669"/>
    </source>
</evidence>
<proteinExistence type="inferred from homology"/>
<dbReference type="InterPro" id="IPR050408">
    <property type="entry name" value="HGPRT"/>
</dbReference>
<comment type="similarity">
    <text evidence="4 15">Belongs to the purine/pyrimidine phosphoribosyltransferase family.</text>
</comment>
<keyword evidence="9 15" id="KW-0479">Metal-binding</keyword>
<comment type="caution">
    <text evidence="17">The sequence shown here is derived from an EMBL/GenBank/DDBJ whole genome shotgun (WGS) entry which is preliminary data.</text>
</comment>
<evidence type="ECO:0000256" key="7">
    <source>
        <dbReference type="ARBA" id="ARBA00022676"/>
    </source>
</evidence>
<sequence>MSKVGHELKVKELKTVFSQEQIAERVQELAAEIDACYGQEPLVAICVLKGGFVFFSDLVRALQNKNLELDFVRLSSYGKGASSSKHVIFSKDVEIDICDKHVLIVEDIVDSGHSMRFLLGQFAARKARSLRLAALVDKNERREIDVHVDFAGFKLTQGFIVGYGLDYAEHYRNLPAVFEIIPE</sequence>
<evidence type="ECO:0000256" key="5">
    <source>
        <dbReference type="ARBA" id="ARBA00011895"/>
    </source>
</evidence>
<evidence type="ECO:0000256" key="10">
    <source>
        <dbReference type="ARBA" id="ARBA00022726"/>
    </source>
</evidence>
<evidence type="ECO:0000256" key="9">
    <source>
        <dbReference type="ARBA" id="ARBA00022723"/>
    </source>
</evidence>
<comment type="catalytic activity">
    <reaction evidence="13">
        <text>GMP + diphosphate = guanine + 5-phospho-alpha-D-ribose 1-diphosphate</text>
        <dbReference type="Rhea" id="RHEA:25424"/>
        <dbReference type="ChEBI" id="CHEBI:16235"/>
        <dbReference type="ChEBI" id="CHEBI:33019"/>
        <dbReference type="ChEBI" id="CHEBI:58017"/>
        <dbReference type="ChEBI" id="CHEBI:58115"/>
        <dbReference type="EC" id="2.4.2.8"/>
    </reaction>
    <physiologicalReaction direction="right-to-left" evidence="13">
        <dbReference type="Rhea" id="RHEA:25426"/>
    </physiologicalReaction>
</comment>
<dbReference type="GO" id="GO:0046100">
    <property type="term" value="P:hypoxanthine metabolic process"/>
    <property type="evidence" value="ECO:0007669"/>
    <property type="project" value="TreeGrafter"/>
</dbReference>
<keyword evidence="12 15" id="KW-0460">Magnesium</keyword>
<evidence type="ECO:0000313" key="18">
    <source>
        <dbReference type="Proteomes" id="UP000182680"/>
    </source>
</evidence>
<comment type="pathway">
    <text evidence="3 15">Purine metabolism; IMP biosynthesis via salvage pathway; IMP from hypoxanthine: step 1/1.</text>
</comment>
<dbReference type="SUPFAM" id="SSF53271">
    <property type="entry name" value="PRTase-like"/>
    <property type="match status" value="1"/>
</dbReference>
<evidence type="ECO:0000256" key="8">
    <source>
        <dbReference type="ARBA" id="ARBA00022679"/>
    </source>
</evidence>
<dbReference type="GO" id="GO:0000166">
    <property type="term" value="F:nucleotide binding"/>
    <property type="evidence" value="ECO:0007669"/>
    <property type="project" value="UniProtKB-KW"/>
</dbReference>
<keyword evidence="6 15" id="KW-0963">Cytoplasm</keyword>
<dbReference type="CDD" id="cd06223">
    <property type="entry name" value="PRTases_typeI"/>
    <property type="match status" value="1"/>
</dbReference>
<dbReference type="Pfam" id="PF00156">
    <property type="entry name" value="Pribosyltran"/>
    <property type="match status" value="1"/>
</dbReference>
<protein>
    <recommendedName>
        <fullName evidence="5 15">Hypoxanthine phosphoribosyltransferase</fullName>
        <ecNumber evidence="5 15">2.4.2.8</ecNumber>
    </recommendedName>
</protein>
<name>A0AA94L2X5_DESDE</name>
<gene>
    <name evidence="17" type="ORF">SAMN02910291_02104</name>
</gene>
<evidence type="ECO:0000259" key="16">
    <source>
        <dbReference type="Pfam" id="PF00156"/>
    </source>
</evidence>
<dbReference type="PANTHER" id="PTHR43340:SF1">
    <property type="entry name" value="HYPOXANTHINE PHOSPHORIBOSYLTRANSFERASE"/>
    <property type="match status" value="1"/>
</dbReference>
<comment type="cofactor">
    <cofactor evidence="1 15">
        <name>Mg(2+)</name>
        <dbReference type="ChEBI" id="CHEBI:18420"/>
    </cofactor>
</comment>
<keyword evidence="7 15" id="KW-0328">Glycosyltransferase</keyword>
<dbReference type="RefSeq" id="WP_012625066.1">
    <property type="nucleotide sequence ID" value="NZ_FPIW01000043.1"/>
</dbReference>
<dbReference type="GO" id="GO:0005829">
    <property type="term" value="C:cytosol"/>
    <property type="evidence" value="ECO:0007669"/>
    <property type="project" value="TreeGrafter"/>
</dbReference>
<keyword evidence="8 15" id="KW-0808">Transferase</keyword>
<dbReference type="FunFam" id="3.40.50.2020:FF:000006">
    <property type="entry name" value="Hypoxanthine phosphoribosyltransferase"/>
    <property type="match status" value="1"/>
</dbReference>
<keyword evidence="10 15" id="KW-0660">Purine salvage</keyword>
<dbReference type="AlphaFoldDB" id="A0AA94L2X5"/>
<dbReference type="GO" id="GO:0006166">
    <property type="term" value="P:purine ribonucleoside salvage"/>
    <property type="evidence" value="ECO:0007669"/>
    <property type="project" value="UniProtKB-KW"/>
</dbReference>
<dbReference type="OMA" id="MQWRVAP"/>
<evidence type="ECO:0000256" key="15">
    <source>
        <dbReference type="RuleBase" id="RU364099"/>
    </source>
</evidence>
<accession>A0AA94L2X5</accession>
<evidence type="ECO:0000256" key="6">
    <source>
        <dbReference type="ARBA" id="ARBA00022490"/>
    </source>
</evidence>
<dbReference type="GO" id="GO:0004422">
    <property type="term" value="F:hypoxanthine phosphoribosyltransferase activity"/>
    <property type="evidence" value="ECO:0007669"/>
    <property type="project" value="InterPro"/>
</dbReference>
<dbReference type="GO" id="GO:0006178">
    <property type="term" value="P:guanine salvage"/>
    <property type="evidence" value="ECO:0007669"/>
    <property type="project" value="TreeGrafter"/>
</dbReference>
<dbReference type="Gene3D" id="3.40.50.2020">
    <property type="match status" value="1"/>
</dbReference>
<dbReference type="InterPro" id="IPR029057">
    <property type="entry name" value="PRTase-like"/>
</dbReference>
<dbReference type="GO" id="GO:0032264">
    <property type="term" value="P:IMP salvage"/>
    <property type="evidence" value="ECO:0007669"/>
    <property type="project" value="TreeGrafter"/>
</dbReference>
<comment type="catalytic activity">
    <reaction evidence="14">
        <text>IMP + diphosphate = hypoxanthine + 5-phospho-alpha-D-ribose 1-diphosphate</text>
        <dbReference type="Rhea" id="RHEA:17973"/>
        <dbReference type="ChEBI" id="CHEBI:17368"/>
        <dbReference type="ChEBI" id="CHEBI:33019"/>
        <dbReference type="ChEBI" id="CHEBI:58017"/>
        <dbReference type="ChEBI" id="CHEBI:58053"/>
        <dbReference type="EC" id="2.4.2.8"/>
    </reaction>
    <physiologicalReaction direction="right-to-left" evidence="14">
        <dbReference type="Rhea" id="RHEA:17975"/>
    </physiologicalReaction>
</comment>
<evidence type="ECO:0000256" key="1">
    <source>
        <dbReference type="ARBA" id="ARBA00001946"/>
    </source>
</evidence>
<evidence type="ECO:0000256" key="4">
    <source>
        <dbReference type="ARBA" id="ARBA00008391"/>
    </source>
</evidence>
<dbReference type="GO" id="GO:0000287">
    <property type="term" value="F:magnesium ion binding"/>
    <property type="evidence" value="ECO:0007669"/>
    <property type="project" value="TreeGrafter"/>
</dbReference>
<dbReference type="PANTHER" id="PTHR43340">
    <property type="entry name" value="HYPOXANTHINE-GUANINE PHOSPHORIBOSYLTRANSFERASE"/>
    <property type="match status" value="1"/>
</dbReference>
<dbReference type="Proteomes" id="UP000182680">
    <property type="component" value="Unassembled WGS sequence"/>
</dbReference>
<feature type="domain" description="Phosphoribosyltransferase" evidence="16">
    <location>
        <begin position="17"/>
        <end position="167"/>
    </location>
</feature>
<evidence type="ECO:0000256" key="14">
    <source>
        <dbReference type="ARBA" id="ARBA00049402"/>
    </source>
</evidence>
<dbReference type="EMBL" id="FPIW01000043">
    <property type="protein sequence ID" value="SFW61348.1"/>
    <property type="molecule type" value="Genomic_DNA"/>
</dbReference>
<keyword evidence="11 15" id="KW-0547">Nucleotide-binding</keyword>
<dbReference type="NCBIfam" id="TIGR01203">
    <property type="entry name" value="HGPRTase"/>
    <property type="match status" value="1"/>
</dbReference>
<evidence type="ECO:0000256" key="12">
    <source>
        <dbReference type="ARBA" id="ARBA00022842"/>
    </source>
</evidence>
<dbReference type="InterPro" id="IPR000836">
    <property type="entry name" value="PRTase_dom"/>
</dbReference>
<organism evidence="17 18">
    <name type="scientific">Desulfovibrio desulfuricans</name>
    <dbReference type="NCBI Taxonomy" id="876"/>
    <lineage>
        <taxon>Bacteria</taxon>
        <taxon>Pseudomonadati</taxon>
        <taxon>Thermodesulfobacteriota</taxon>
        <taxon>Desulfovibrionia</taxon>
        <taxon>Desulfovibrionales</taxon>
        <taxon>Desulfovibrionaceae</taxon>
        <taxon>Desulfovibrio</taxon>
    </lineage>
</organism>